<evidence type="ECO:0000313" key="2">
    <source>
        <dbReference type="EMBL" id="KAG0150312.1"/>
    </source>
</evidence>
<accession>A0A9P6NRG8</accession>
<reference evidence="2" key="1">
    <citation type="submission" date="2013-11" db="EMBL/GenBank/DDBJ databases">
        <title>Genome sequence of the fusiform rust pathogen reveals effectors for host alternation and coevolution with pine.</title>
        <authorList>
            <consortium name="DOE Joint Genome Institute"/>
            <person name="Smith K."/>
            <person name="Pendleton A."/>
            <person name="Kubisiak T."/>
            <person name="Anderson C."/>
            <person name="Salamov A."/>
            <person name="Aerts A."/>
            <person name="Riley R."/>
            <person name="Clum A."/>
            <person name="Lindquist E."/>
            <person name="Ence D."/>
            <person name="Campbell M."/>
            <person name="Kronenberg Z."/>
            <person name="Feau N."/>
            <person name="Dhillon B."/>
            <person name="Hamelin R."/>
            <person name="Burleigh J."/>
            <person name="Smith J."/>
            <person name="Yandell M."/>
            <person name="Nelson C."/>
            <person name="Grigoriev I."/>
            <person name="Davis J."/>
        </authorList>
    </citation>
    <scope>NUCLEOTIDE SEQUENCE</scope>
    <source>
        <strain evidence="2">G11</strain>
    </source>
</reference>
<gene>
    <name evidence="2" type="ORF">CROQUDRAFT_652503</name>
</gene>
<evidence type="ECO:0000313" key="3">
    <source>
        <dbReference type="Proteomes" id="UP000886653"/>
    </source>
</evidence>
<feature type="region of interest" description="Disordered" evidence="1">
    <location>
        <begin position="154"/>
        <end position="198"/>
    </location>
</feature>
<comment type="caution">
    <text evidence="2">The sequence shown here is derived from an EMBL/GenBank/DDBJ whole genome shotgun (WGS) entry which is preliminary data.</text>
</comment>
<name>A0A9P6NRG8_9BASI</name>
<feature type="compositionally biased region" description="Low complexity" evidence="1">
    <location>
        <begin position="154"/>
        <end position="169"/>
    </location>
</feature>
<evidence type="ECO:0000256" key="1">
    <source>
        <dbReference type="SAM" id="MobiDB-lite"/>
    </source>
</evidence>
<feature type="region of interest" description="Disordered" evidence="1">
    <location>
        <begin position="1"/>
        <end position="39"/>
    </location>
</feature>
<dbReference type="EMBL" id="MU167220">
    <property type="protein sequence ID" value="KAG0150312.1"/>
    <property type="molecule type" value="Genomic_DNA"/>
</dbReference>
<feature type="compositionally biased region" description="Low complexity" evidence="1">
    <location>
        <begin position="1"/>
        <end position="24"/>
    </location>
</feature>
<dbReference type="AlphaFoldDB" id="A0A9P6NRG8"/>
<feature type="compositionally biased region" description="Polar residues" evidence="1">
    <location>
        <begin position="170"/>
        <end position="193"/>
    </location>
</feature>
<feature type="compositionally biased region" description="Polar residues" evidence="1">
    <location>
        <begin position="25"/>
        <end position="39"/>
    </location>
</feature>
<keyword evidence="3" id="KW-1185">Reference proteome</keyword>
<sequence>MESISVNSTSNYSSPAIGSNPSSSRLQVPSTQDLSNQLDSNHDQLNSVLQINSQSSNTNTISSPDFILKIVQDNNYRTLNFLEKSFRTLLSDVIESIQNQVALDHCSRQILEINKQFLLNAVNLNDEVRTRVDSILHQQKLELELEKKTILAKSHPSLPSSLSRQPSSQTDLHSNSPKSTHTPQRKVTSSQPVRPSATGIEVSPVAVDSSDLHPTLLNATTTPARSFGPLIQGSSYASPSTPPLFSPNNVTGISNLFPKLSSLKRSRSMVEYDDSLMDEMNLPGPDLSMSANATPESADISVIDNGSSAASHQISSGRALDDKTKPFPKSSYRQSSILRNLVSSSLGKLIAQVTQNQQQHWPGSDTQARLAAIGLSIELAQGSKLTTEVIYKGPKNLQLQQCKRILLELELGILRLKEVKAVPRPSRRRKRDTEGDSQLITNQDLVEKYIHSNAIPISATTEKAHMLEEGGVKVVVGVEERRSSSIGEEEKSG</sequence>
<dbReference type="OrthoDB" id="2510732at2759"/>
<proteinExistence type="predicted"/>
<organism evidence="2 3">
    <name type="scientific">Cronartium quercuum f. sp. fusiforme G11</name>
    <dbReference type="NCBI Taxonomy" id="708437"/>
    <lineage>
        <taxon>Eukaryota</taxon>
        <taxon>Fungi</taxon>
        <taxon>Dikarya</taxon>
        <taxon>Basidiomycota</taxon>
        <taxon>Pucciniomycotina</taxon>
        <taxon>Pucciniomycetes</taxon>
        <taxon>Pucciniales</taxon>
        <taxon>Coleosporiaceae</taxon>
        <taxon>Cronartium</taxon>
    </lineage>
</organism>
<dbReference type="Proteomes" id="UP000886653">
    <property type="component" value="Unassembled WGS sequence"/>
</dbReference>
<protein>
    <submittedName>
        <fullName evidence="2">Uncharacterized protein</fullName>
    </submittedName>
</protein>